<evidence type="ECO:0000256" key="5">
    <source>
        <dbReference type="HAMAP-Rule" id="MF_02126"/>
    </source>
</evidence>
<feature type="binding site" evidence="5">
    <location>
        <position position="189"/>
    </location>
    <ligand>
        <name>S-adenosyl-L-methionine</name>
        <dbReference type="ChEBI" id="CHEBI:59789"/>
    </ligand>
</feature>
<evidence type="ECO:0000313" key="8">
    <source>
        <dbReference type="EMBL" id="TDR95895.1"/>
    </source>
</evidence>
<evidence type="ECO:0000259" key="7">
    <source>
        <dbReference type="Pfam" id="PF17827"/>
    </source>
</evidence>
<evidence type="ECO:0000256" key="3">
    <source>
        <dbReference type="ARBA" id="ARBA00022691"/>
    </source>
</evidence>
<dbReference type="NCBIfam" id="TIGR03534">
    <property type="entry name" value="RF_mod_PrmC"/>
    <property type="match status" value="1"/>
</dbReference>
<comment type="function">
    <text evidence="5">Methylates the class 1 translation termination release factors RF1/PrfA and RF2/PrfB on the glutamine residue of the universally conserved GGQ motif.</text>
</comment>
<keyword evidence="2 5" id="KW-0808">Transferase</keyword>
<dbReference type="NCBIfam" id="TIGR00536">
    <property type="entry name" value="hemK_fam"/>
    <property type="match status" value="1"/>
</dbReference>
<dbReference type="PANTHER" id="PTHR18895:SF74">
    <property type="entry name" value="MTRF1L RELEASE FACTOR GLUTAMINE METHYLTRANSFERASE"/>
    <property type="match status" value="1"/>
</dbReference>
<dbReference type="PANTHER" id="PTHR18895">
    <property type="entry name" value="HEMK METHYLTRANSFERASE"/>
    <property type="match status" value="1"/>
</dbReference>
<dbReference type="InterPro" id="IPR040758">
    <property type="entry name" value="PrmC_N"/>
</dbReference>
<feature type="binding site" evidence="5">
    <location>
        <begin position="137"/>
        <end position="141"/>
    </location>
    <ligand>
        <name>S-adenosyl-L-methionine</name>
        <dbReference type="ChEBI" id="CHEBI:59789"/>
    </ligand>
</feature>
<proteinExistence type="inferred from homology"/>
<dbReference type="Pfam" id="PF05175">
    <property type="entry name" value="MTS"/>
    <property type="match status" value="1"/>
</dbReference>
<reference evidence="8 9" key="1">
    <citation type="submission" date="2019-03" db="EMBL/GenBank/DDBJ databases">
        <title>Genomic Encyclopedia of Type Strains, Phase IV (KMG-IV): sequencing the most valuable type-strain genomes for metagenomic binning, comparative biology and taxonomic classification.</title>
        <authorList>
            <person name="Goeker M."/>
        </authorList>
    </citation>
    <scope>NUCLEOTIDE SEQUENCE [LARGE SCALE GENOMIC DNA]</scope>
    <source>
        <strain evidence="8 9">DSM 25903</strain>
    </source>
</reference>
<evidence type="ECO:0000313" key="9">
    <source>
        <dbReference type="Proteomes" id="UP000295122"/>
    </source>
</evidence>
<keyword evidence="3 5" id="KW-0949">S-adenosyl-L-methionine</keyword>
<feature type="domain" description="Methyltransferase small" evidence="6">
    <location>
        <begin position="131"/>
        <end position="211"/>
    </location>
</feature>
<dbReference type="OrthoDB" id="9800643at2"/>
<gene>
    <name evidence="5" type="primary">prmC</name>
    <name evidence="8" type="ORF">EV668_0009</name>
</gene>
<feature type="binding site" evidence="5">
    <location>
        <position position="203"/>
    </location>
    <ligand>
        <name>S-adenosyl-L-methionine</name>
        <dbReference type="ChEBI" id="CHEBI:59789"/>
    </ligand>
</feature>
<protein>
    <recommendedName>
        <fullName evidence="5">Release factor glutamine methyltransferase</fullName>
        <shortName evidence="5">RF MTase</shortName>
        <ecNumber evidence="5">2.1.1.297</ecNumber>
    </recommendedName>
    <alternativeName>
        <fullName evidence="5">N5-glutamine methyltransferase PrmC</fullName>
    </alternativeName>
    <alternativeName>
        <fullName evidence="5">Protein-(glutamine-N5) MTase PrmC</fullName>
    </alternativeName>
    <alternativeName>
        <fullName evidence="5">Protein-glutamine N-methyltransferase PrmC</fullName>
    </alternativeName>
</protein>
<dbReference type="InterPro" id="IPR004556">
    <property type="entry name" value="HemK-like"/>
</dbReference>
<comment type="similarity">
    <text evidence="5">Belongs to the protein N5-glutamine methyltransferase family. PrmC subfamily.</text>
</comment>
<comment type="catalytic activity">
    <reaction evidence="4 5">
        <text>L-glutaminyl-[peptide chain release factor] + S-adenosyl-L-methionine = N(5)-methyl-L-glutaminyl-[peptide chain release factor] + S-adenosyl-L-homocysteine + H(+)</text>
        <dbReference type="Rhea" id="RHEA:42896"/>
        <dbReference type="Rhea" id="RHEA-COMP:10271"/>
        <dbReference type="Rhea" id="RHEA-COMP:10272"/>
        <dbReference type="ChEBI" id="CHEBI:15378"/>
        <dbReference type="ChEBI" id="CHEBI:30011"/>
        <dbReference type="ChEBI" id="CHEBI:57856"/>
        <dbReference type="ChEBI" id="CHEBI:59789"/>
        <dbReference type="ChEBI" id="CHEBI:61891"/>
        <dbReference type="EC" id="2.1.1.297"/>
    </reaction>
</comment>
<keyword evidence="9" id="KW-1185">Reference proteome</keyword>
<dbReference type="GO" id="GO:0032259">
    <property type="term" value="P:methylation"/>
    <property type="evidence" value="ECO:0007669"/>
    <property type="project" value="UniProtKB-KW"/>
</dbReference>
<dbReference type="InterPro" id="IPR029063">
    <property type="entry name" value="SAM-dependent_MTases_sf"/>
</dbReference>
<dbReference type="GO" id="GO:0102559">
    <property type="term" value="F:peptide chain release factor N(5)-glutamine methyltransferase activity"/>
    <property type="evidence" value="ECO:0007669"/>
    <property type="project" value="UniProtKB-EC"/>
</dbReference>
<evidence type="ECO:0000256" key="4">
    <source>
        <dbReference type="ARBA" id="ARBA00048391"/>
    </source>
</evidence>
<dbReference type="SUPFAM" id="SSF53335">
    <property type="entry name" value="S-adenosyl-L-methionine-dependent methyltransferases"/>
    <property type="match status" value="1"/>
</dbReference>
<accession>A0A4V3DZB3</accession>
<dbReference type="AlphaFoldDB" id="A0A4V3DZB3"/>
<dbReference type="Proteomes" id="UP000295122">
    <property type="component" value="Unassembled WGS sequence"/>
</dbReference>
<dbReference type="EC" id="2.1.1.297" evidence="5"/>
<evidence type="ECO:0000256" key="1">
    <source>
        <dbReference type="ARBA" id="ARBA00022603"/>
    </source>
</evidence>
<keyword evidence="1 5" id="KW-0489">Methyltransferase</keyword>
<organism evidence="8 9">
    <name type="scientific">Enterovirga rhinocerotis</name>
    <dbReference type="NCBI Taxonomy" id="1339210"/>
    <lineage>
        <taxon>Bacteria</taxon>
        <taxon>Pseudomonadati</taxon>
        <taxon>Pseudomonadota</taxon>
        <taxon>Alphaproteobacteria</taxon>
        <taxon>Hyphomicrobiales</taxon>
        <taxon>Methylobacteriaceae</taxon>
        <taxon>Enterovirga</taxon>
    </lineage>
</organism>
<dbReference type="InterPro" id="IPR019874">
    <property type="entry name" value="RF_methyltr_PrmC"/>
</dbReference>
<name>A0A4V3DZB3_9HYPH</name>
<evidence type="ECO:0000256" key="2">
    <source>
        <dbReference type="ARBA" id="ARBA00022679"/>
    </source>
</evidence>
<dbReference type="RefSeq" id="WP_133767809.1">
    <property type="nucleotide sequence ID" value="NZ_SNZR01000001.1"/>
</dbReference>
<dbReference type="Pfam" id="PF17827">
    <property type="entry name" value="PrmC_N"/>
    <property type="match status" value="1"/>
</dbReference>
<feature type="domain" description="Release factor glutamine methyltransferase N-terminal" evidence="7">
    <location>
        <begin position="22"/>
        <end position="91"/>
    </location>
</feature>
<dbReference type="Gene3D" id="1.10.8.10">
    <property type="entry name" value="DNA helicase RuvA subunit, C-terminal domain"/>
    <property type="match status" value="1"/>
</dbReference>
<dbReference type="InterPro" id="IPR007848">
    <property type="entry name" value="Small_mtfrase_dom"/>
</dbReference>
<evidence type="ECO:0000259" key="6">
    <source>
        <dbReference type="Pfam" id="PF05175"/>
    </source>
</evidence>
<dbReference type="HAMAP" id="MF_02126">
    <property type="entry name" value="RF_methyltr_PrmC"/>
    <property type="match status" value="1"/>
</dbReference>
<dbReference type="Gene3D" id="3.40.50.150">
    <property type="entry name" value="Vaccinia Virus protein VP39"/>
    <property type="match status" value="1"/>
</dbReference>
<feature type="binding site" evidence="5">
    <location>
        <begin position="203"/>
        <end position="206"/>
    </location>
    <ligand>
        <name>substrate</name>
    </ligand>
</feature>
<dbReference type="EMBL" id="SNZR01000001">
    <property type="protein sequence ID" value="TDR95895.1"/>
    <property type="molecule type" value="Genomic_DNA"/>
</dbReference>
<dbReference type="CDD" id="cd02440">
    <property type="entry name" value="AdoMet_MTases"/>
    <property type="match status" value="1"/>
</dbReference>
<sequence>MSDRQPAPVPRDLPAGLSWEAALRHVRSALEAAGIDDPVLDARLLVADALGTDAAGLLVRGEDAVDEAGRARLATHLRRRLAREPVGRILGTREFWGLPFRLSPATLEPRPDTETVVEAALARIPDRQAPLRLLDLGTGTGCILVALLSELPCSAGFGIDLSPEAAATARANARRNGVGERAAFLCGCWDAAVRGSFDLVMSNPPYIAEADLGRLAPEVVAYDPVLALDGGGDGLAAYRAILAALPRLLAPGGLAVLEIGWDQADALKALSGETELVVEAVERDLAGRDRAVVLRRRDA</sequence>
<comment type="caution">
    <text evidence="8">The sequence shown here is derived from an EMBL/GenBank/DDBJ whole genome shotgun (WGS) entry which is preliminary data.</text>
</comment>
<feature type="binding site" evidence="5">
    <location>
        <position position="160"/>
    </location>
    <ligand>
        <name>S-adenosyl-L-methionine</name>
        <dbReference type="ChEBI" id="CHEBI:59789"/>
    </ligand>
</feature>
<dbReference type="InterPro" id="IPR050320">
    <property type="entry name" value="N5-glutamine_MTase"/>
</dbReference>